<organism evidence="2">
    <name type="scientific">Clastoptera arizonana</name>
    <name type="common">Arizona spittle bug</name>
    <dbReference type="NCBI Taxonomy" id="38151"/>
    <lineage>
        <taxon>Eukaryota</taxon>
        <taxon>Metazoa</taxon>
        <taxon>Ecdysozoa</taxon>
        <taxon>Arthropoda</taxon>
        <taxon>Hexapoda</taxon>
        <taxon>Insecta</taxon>
        <taxon>Pterygota</taxon>
        <taxon>Neoptera</taxon>
        <taxon>Paraneoptera</taxon>
        <taxon>Hemiptera</taxon>
        <taxon>Auchenorrhyncha</taxon>
        <taxon>Cercopoidea</taxon>
        <taxon>Clastopteridae</taxon>
        <taxon>Clastoptera</taxon>
    </lineage>
</organism>
<dbReference type="GO" id="GO:0005737">
    <property type="term" value="C:cytoplasm"/>
    <property type="evidence" value="ECO:0007669"/>
    <property type="project" value="TreeGrafter"/>
</dbReference>
<name>A0A1B6ECB1_9HEMI</name>
<proteinExistence type="predicted"/>
<feature type="region of interest" description="Disordered" evidence="1">
    <location>
        <begin position="253"/>
        <end position="279"/>
    </location>
</feature>
<evidence type="ECO:0000313" key="2">
    <source>
        <dbReference type="EMBL" id="JAS35575.1"/>
    </source>
</evidence>
<protein>
    <submittedName>
        <fullName evidence="2">Uncharacterized protein</fullName>
    </submittedName>
</protein>
<reference evidence="2" key="1">
    <citation type="submission" date="2015-12" db="EMBL/GenBank/DDBJ databases">
        <title>De novo transcriptome assembly of four potential Pierce s Disease insect vectors from Arizona vineyards.</title>
        <authorList>
            <person name="Tassone E.E."/>
        </authorList>
    </citation>
    <scope>NUCLEOTIDE SEQUENCE</scope>
</reference>
<evidence type="ECO:0000256" key="1">
    <source>
        <dbReference type="SAM" id="MobiDB-lite"/>
    </source>
</evidence>
<sequence length="355" mass="39819">MQLTCKCLNVKIESKESSFFNAGNPIEDRYKNDYFFKEDIVCMELLSVHKEQPVLVTSYSLGSWLVHQCLSCHMYTHALNSSNKSTVLVNKNLVSKPEEIAKLKSSERYSQVFRILVNASKDFSILRPLVKQSSLQSAALHEQLTDWIQQETNLTEATVRAFTDEQFASLEARRIRAHADYRSVIQLLSEASQVPPPTYVEMKNSDQKPLPFPESAALPPKKILPMSNKSRVGRKASIDAVGLFTLEGMEERFQSDEELSDTDDSGSHDEGIHMSRRIDSANLNESSGSYYAKSLPVNVPAFIQPRVSEDDPFNEFGNLPQDPLDIAASIKALAKSVHGDTVFGDLPRPRFSSQI</sequence>
<dbReference type="GO" id="GO:0048011">
    <property type="term" value="P:neurotrophin TRK receptor signaling pathway"/>
    <property type="evidence" value="ECO:0007669"/>
    <property type="project" value="InterPro"/>
</dbReference>
<dbReference type="Pfam" id="PF15798">
    <property type="entry name" value="PRAS"/>
    <property type="match status" value="1"/>
</dbReference>
<dbReference type="PANTHER" id="PTHR21844:SF2">
    <property type="entry name" value="PROLINE-RICH AKT1 SUBSTRATE 1"/>
    <property type="match status" value="1"/>
</dbReference>
<feature type="compositionally biased region" description="Basic and acidic residues" evidence="1">
    <location>
        <begin position="265"/>
        <end position="279"/>
    </location>
</feature>
<gene>
    <name evidence="2" type="ORF">g.32700</name>
</gene>
<dbReference type="PANTHER" id="PTHR21844">
    <property type="entry name" value="AKT1 SUBSTRATE 1 PROTEIN"/>
    <property type="match status" value="1"/>
</dbReference>
<accession>A0A1B6ECB1</accession>
<dbReference type="AlphaFoldDB" id="A0A1B6ECB1"/>
<dbReference type="EMBL" id="GEDC01001723">
    <property type="protein sequence ID" value="JAS35575.1"/>
    <property type="molecule type" value="Transcribed_RNA"/>
</dbReference>
<dbReference type="InterPro" id="IPR026682">
    <property type="entry name" value="AKT1S1"/>
</dbReference>
<dbReference type="GO" id="GO:0032007">
    <property type="term" value="P:negative regulation of TOR signaling"/>
    <property type="evidence" value="ECO:0007669"/>
    <property type="project" value="InterPro"/>
</dbReference>